<reference evidence="1 2" key="1">
    <citation type="submission" date="2021-06" db="EMBL/GenBank/DDBJ databases">
        <title>Caerostris darwini draft genome.</title>
        <authorList>
            <person name="Kono N."/>
            <person name="Arakawa K."/>
        </authorList>
    </citation>
    <scope>NUCLEOTIDE SEQUENCE [LARGE SCALE GENOMIC DNA]</scope>
</reference>
<proteinExistence type="predicted"/>
<keyword evidence="2" id="KW-1185">Reference proteome</keyword>
<comment type="caution">
    <text evidence="1">The sequence shown here is derived from an EMBL/GenBank/DDBJ whole genome shotgun (WGS) entry which is preliminary data.</text>
</comment>
<dbReference type="AlphaFoldDB" id="A0AAV4W6M2"/>
<sequence length="78" mass="8990">MNYLHWVHEPILAVSTFNIEKINKNWLVLTGQGPDWGTVYPVSEPFSNAANGYRFTVALHMLSGIESKHFQRDSDYYS</sequence>
<dbReference type="Proteomes" id="UP001054837">
    <property type="component" value="Unassembled WGS sequence"/>
</dbReference>
<dbReference type="EMBL" id="BPLQ01014240">
    <property type="protein sequence ID" value="GIY78387.1"/>
    <property type="molecule type" value="Genomic_DNA"/>
</dbReference>
<name>A0AAV4W6M2_9ARAC</name>
<gene>
    <name evidence="1" type="ORF">CDAR_560611</name>
</gene>
<accession>A0AAV4W6M2</accession>
<evidence type="ECO:0000313" key="1">
    <source>
        <dbReference type="EMBL" id="GIY78387.1"/>
    </source>
</evidence>
<evidence type="ECO:0000313" key="2">
    <source>
        <dbReference type="Proteomes" id="UP001054837"/>
    </source>
</evidence>
<protein>
    <submittedName>
        <fullName evidence="1">Uncharacterized protein</fullName>
    </submittedName>
</protein>
<organism evidence="1 2">
    <name type="scientific">Caerostris darwini</name>
    <dbReference type="NCBI Taxonomy" id="1538125"/>
    <lineage>
        <taxon>Eukaryota</taxon>
        <taxon>Metazoa</taxon>
        <taxon>Ecdysozoa</taxon>
        <taxon>Arthropoda</taxon>
        <taxon>Chelicerata</taxon>
        <taxon>Arachnida</taxon>
        <taxon>Araneae</taxon>
        <taxon>Araneomorphae</taxon>
        <taxon>Entelegynae</taxon>
        <taxon>Araneoidea</taxon>
        <taxon>Araneidae</taxon>
        <taxon>Caerostris</taxon>
    </lineage>
</organism>